<accession>A0A9W7SQ96</accession>
<keyword evidence="3" id="KW-0472">Membrane</keyword>
<dbReference type="GO" id="GO:0006629">
    <property type="term" value="P:lipid metabolic process"/>
    <property type="evidence" value="ECO:0007669"/>
    <property type="project" value="InterPro"/>
</dbReference>
<feature type="transmembrane region" description="Helical" evidence="3">
    <location>
        <begin position="98"/>
        <end position="120"/>
    </location>
</feature>
<reference evidence="4 5" key="1">
    <citation type="journal article" date="2018" name="IMA Fungus">
        <title>IMA Genome-F 10: Nine draft genome sequences of Claviceps purpurea s.lat., including C. arundinis, C. humidiphila, and C. cf. spartinae, pseudomolecules for the pitch canker pathogen Fusarium circinatum, draft genome of Davidsoniella eucalypti, Grosmannia galeiformis, Quambalaria eucalypti, and Teratosphaeria destructans.</title>
        <authorList>
            <person name="Wingfield B.D."/>
            <person name="Liu M."/>
            <person name="Nguyen H.D."/>
            <person name="Lane F.A."/>
            <person name="Morgan S.W."/>
            <person name="De Vos L."/>
            <person name="Wilken P.M."/>
            <person name="Duong T.A."/>
            <person name="Aylward J."/>
            <person name="Coetzee M.P."/>
            <person name="Dadej K."/>
            <person name="De Beer Z.W."/>
            <person name="Findlay W."/>
            <person name="Havenga M."/>
            <person name="Kolarik M."/>
            <person name="Menzies J.G."/>
            <person name="Naidoo K."/>
            <person name="Pochopski O."/>
            <person name="Shoukouhi P."/>
            <person name="Santana Q.C."/>
            <person name="Seifert K.A."/>
            <person name="Soal N."/>
            <person name="Steenkamp E.T."/>
            <person name="Tatham C.T."/>
            <person name="van der Nest M.A."/>
            <person name="Wingfield M.J."/>
        </authorList>
    </citation>
    <scope>NUCLEOTIDE SEQUENCE [LARGE SCALE GENOMIC DNA]</scope>
    <source>
        <strain evidence="4">CMW44962</strain>
    </source>
</reference>
<dbReference type="Proteomes" id="UP001138500">
    <property type="component" value="Unassembled WGS sequence"/>
</dbReference>
<reference evidence="4 5" key="2">
    <citation type="journal article" date="2021" name="Curr. Genet.">
        <title>Genetic response to nitrogen starvation in the aggressive Eucalyptus foliar pathogen Teratosphaeria destructans.</title>
        <authorList>
            <person name="Havenga M."/>
            <person name="Wingfield B.D."/>
            <person name="Wingfield M.J."/>
            <person name="Dreyer L.L."/>
            <person name="Roets F."/>
            <person name="Aylward J."/>
        </authorList>
    </citation>
    <scope>NUCLEOTIDE SEQUENCE [LARGE SCALE GENOMIC DNA]</scope>
    <source>
        <strain evidence="4">CMW44962</strain>
    </source>
</reference>
<evidence type="ECO:0000313" key="4">
    <source>
        <dbReference type="EMBL" id="KAH9826572.1"/>
    </source>
</evidence>
<evidence type="ECO:0000256" key="2">
    <source>
        <dbReference type="ARBA" id="ARBA00014286"/>
    </source>
</evidence>
<dbReference type="InterPro" id="IPR017946">
    <property type="entry name" value="PLC-like_Pdiesterase_TIM-brl"/>
</dbReference>
<name>A0A9W7SQ96_9PEZI</name>
<comment type="similarity">
    <text evidence="1">Belongs to the AIM6 family.</text>
</comment>
<keyword evidence="5" id="KW-1185">Reference proteome</keyword>
<evidence type="ECO:0000256" key="1">
    <source>
        <dbReference type="ARBA" id="ARBA00008858"/>
    </source>
</evidence>
<organism evidence="4 5">
    <name type="scientific">Teratosphaeria destructans</name>
    <dbReference type="NCBI Taxonomy" id="418781"/>
    <lineage>
        <taxon>Eukaryota</taxon>
        <taxon>Fungi</taxon>
        <taxon>Dikarya</taxon>
        <taxon>Ascomycota</taxon>
        <taxon>Pezizomycotina</taxon>
        <taxon>Dothideomycetes</taxon>
        <taxon>Dothideomycetidae</taxon>
        <taxon>Mycosphaerellales</taxon>
        <taxon>Teratosphaeriaceae</taxon>
        <taxon>Teratosphaeria</taxon>
    </lineage>
</organism>
<proteinExistence type="inferred from homology"/>
<dbReference type="GO" id="GO:0008081">
    <property type="term" value="F:phosphoric diester hydrolase activity"/>
    <property type="evidence" value="ECO:0007669"/>
    <property type="project" value="InterPro"/>
</dbReference>
<keyword evidence="3" id="KW-1133">Transmembrane helix</keyword>
<dbReference type="PANTHER" id="PTHR31571:SF1">
    <property type="entry name" value="ALTERED INHERITANCE OF MITOCHONDRIA PROTEIN 6"/>
    <property type="match status" value="1"/>
</dbReference>
<dbReference type="EMBL" id="RIBY02001978">
    <property type="protein sequence ID" value="KAH9826572.1"/>
    <property type="molecule type" value="Genomic_DNA"/>
</dbReference>
<comment type="caution">
    <text evidence="4">The sequence shown here is derived from an EMBL/GenBank/DDBJ whole genome shotgun (WGS) entry which is preliminary data.</text>
</comment>
<dbReference type="OrthoDB" id="4153866at2759"/>
<dbReference type="AlphaFoldDB" id="A0A9W7SQ96"/>
<keyword evidence="3" id="KW-0812">Transmembrane</keyword>
<dbReference type="PANTHER" id="PTHR31571">
    <property type="entry name" value="ALTERED INHERITANCE OF MITOCHONDRIA PROTEIN 6"/>
    <property type="match status" value="1"/>
</dbReference>
<gene>
    <name evidence="4" type="ORF">Tdes44962_MAKER00536</name>
</gene>
<dbReference type="InterPro" id="IPR051236">
    <property type="entry name" value="HAT_RTT109-like"/>
</dbReference>
<dbReference type="SUPFAM" id="SSF51695">
    <property type="entry name" value="PLC-like phosphodiesterases"/>
    <property type="match status" value="1"/>
</dbReference>
<evidence type="ECO:0000256" key="3">
    <source>
        <dbReference type="SAM" id="Phobius"/>
    </source>
</evidence>
<evidence type="ECO:0000313" key="5">
    <source>
        <dbReference type="Proteomes" id="UP001138500"/>
    </source>
</evidence>
<sequence length="484" mass="55051">MDSPTGKSGRLENFNIDHVNALSSCSHPAESLEDGDFPDVGPARQTVLHRLLTALGMNFRRRRGGYEAAAMDDLPAGVLNKRPPREVRRCRKSHIMACLKRAMVASPILVLLFFGALHILQVLIGRTWLFWDVDAYEEFMPDWGKSGHSGEGLKDYPTDATRDVLPIPCHSHNDYWRRIPMFDAIHWGCTSIEADVWNFDEELYVGHNLASLTRNRTLKSLYINPLVELLDHMNPHTDFTDVEGHGVFDADPQQTLVLLIDFKTNGHSTFPLVSKQLEALREKDYLTFWDGTEIQQRAVTVVGTGNTPFDLVLNRTTHRDIFFDAPLDRMWERPRDPIPADDPVHNRDGDLDYGDAMALSNRTTLSLSPPSSGQGRVGTEHVQSVDDFSPDNSYYASTSFTRTIGFVWRGHLSPRQMDLIRGQIRGAKRRGLKARYWDTPAWPIALRNHVWHALMKEGADVLNVDDLRAAAVDNWKLRVHDWFH</sequence>
<protein>
    <recommendedName>
        <fullName evidence="2">Altered inheritance of mitochondria protein 6</fullName>
    </recommendedName>
</protein>